<feature type="signal peptide" evidence="1">
    <location>
        <begin position="1"/>
        <end position="17"/>
    </location>
</feature>
<sequence>MIKKLLFLVLFISFMCACSPQETERTPSETNYITLEDVETLIAEQGFELDKNTDLPSENVFIQELNGITPEIYNLEGNTLSVYVFSSASDRGKGIQRFEEITATADVVEHKAYGINNILVFYVSDNDRIQNRLSEALQKLDKPG</sequence>
<evidence type="ECO:0000313" key="3">
    <source>
        <dbReference type="Proteomes" id="UP000323317"/>
    </source>
</evidence>
<feature type="chain" id="PRO_5039077958" description="Lipoprotein" evidence="1">
    <location>
        <begin position="18"/>
        <end position="144"/>
    </location>
</feature>
<dbReference type="Proteomes" id="UP000323317">
    <property type="component" value="Unassembled WGS sequence"/>
</dbReference>
<gene>
    <name evidence="2" type="ORF">FZC79_13525</name>
</gene>
<evidence type="ECO:0000313" key="2">
    <source>
        <dbReference type="EMBL" id="TYR74494.1"/>
    </source>
</evidence>
<dbReference type="AlphaFoldDB" id="A0A5D4KAU1"/>
<name>A0A5D4KAU1_9BACI</name>
<proteinExistence type="predicted"/>
<accession>A0A5D4KAU1</accession>
<comment type="caution">
    <text evidence="2">The sequence shown here is derived from an EMBL/GenBank/DDBJ whole genome shotgun (WGS) entry which is preliminary data.</text>
</comment>
<organism evidence="2 3">
    <name type="scientific">Rossellomorea vietnamensis</name>
    <dbReference type="NCBI Taxonomy" id="218284"/>
    <lineage>
        <taxon>Bacteria</taxon>
        <taxon>Bacillati</taxon>
        <taxon>Bacillota</taxon>
        <taxon>Bacilli</taxon>
        <taxon>Bacillales</taxon>
        <taxon>Bacillaceae</taxon>
        <taxon>Rossellomorea</taxon>
    </lineage>
</organism>
<protein>
    <recommendedName>
        <fullName evidence="4">Lipoprotein</fullName>
    </recommendedName>
</protein>
<keyword evidence="1" id="KW-0732">Signal</keyword>
<evidence type="ECO:0008006" key="4">
    <source>
        <dbReference type="Google" id="ProtNLM"/>
    </source>
</evidence>
<evidence type="ECO:0000256" key="1">
    <source>
        <dbReference type="SAM" id="SignalP"/>
    </source>
</evidence>
<dbReference type="EMBL" id="VTEH01000011">
    <property type="protein sequence ID" value="TYR74494.1"/>
    <property type="molecule type" value="Genomic_DNA"/>
</dbReference>
<dbReference type="RefSeq" id="WP_148947323.1">
    <property type="nucleotide sequence ID" value="NZ_VTEH01000011.1"/>
</dbReference>
<dbReference type="PROSITE" id="PS51257">
    <property type="entry name" value="PROKAR_LIPOPROTEIN"/>
    <property type="match status" value="1"/>
</dbReference>
<reference evidence="2 3" key="1">
    <citation type="submission" date="2019-08" db="EMBL/GenBank/DDBJ databases">
        <title>Bacillus genomes from the desert of Cuatro Cienegas, Coahuila.</title>
        <authorList>
            <person name="Olmedo-Alvarez G."/>
        </authorList>
    </citation>
    <scope>NUCLEOTIDE SEQUENCE [LARGE SCALE GENOMIC DNA]</scope>
    <source>
        <strain evidence="2 3">CH40_1T</strain>
    </source>
</reference>